<accession>A0A7J3M274</accession>
<sequence length="63" mass="7484">MPKDVKITIPTLEDLFPAEFTEHTLRAYKEFLIALRSLIDAQIKKIEEIEKKEKKEIKKIEIE</sequence>
<organism evidence="2">
    <name type="scientific">Archaeoglobus fulgidus</name>
    <dbReference type="NCBI Taxonomy" id="2234"/>
    <lineage>
        <taxon>Archaea</taxon>
        <taxon>Methanobacteriati</taxon>
        <taxon>Methanobacteriota</taxon>
        <taxon>Archaeoglobi</taxon>
        <taxon>Archaeoglobales</taxon>
        <taxon>Archaeoglobaceae</taxon>
        <taxon>Archaeoglobus</taxon>
    </lineage>
</organism>
<comment type="caution">
    <text evidence="2">The sequence shown here is derived from an EMBL/GenBank/DDBJ whole genome shotgun (WGS) entry which is preliminary data.</text>
</comment>
<keyword evidence="1" id="KW-0175">Coiled coil</keyword>
<protein>
    <submittedName>
        <fullName evidence="2">Uncharacterized protein</fullName>
    </submittedName>
</protein>
<gene>
    <name evidence="2" type="ORF">ENT52_04565</name>
</gene>
<evidence type="ECO:0000256" key="1">
    <source>
        <dbReference type="SAM" id="Coils"/>
    </source>
</evidence>
<proteinExistence type="predicted"/>
<dbReference type="EMBL" id="DSYZ01000089">
    <property type="protein sequence ID" value="HGT82981.1"/>
    <property type="molecule type" value="Genomic_DNA"/>
</dbReference>
<dbReference type="AlphaFoldDB" id="A0A7J3M274"/>
<feature type="coiled-coil region" evidence="1">
    <location>
        <begin position="32"/>
        <end position="63"/>
    </location>
</feature>
<evidence type="ECO:0000313" key="2">
    <source>
        <dbReference type="EMBL" id="HGT82981.1"/>
    </source>
</evidence>
<name>A0A7J3M274_ARCFL</name>
<reference evidence="2" key="1">
    <citation type="journal article" date="2020" name="mSystems">
        <title>Genome- and Community-Level Interaction Insights into Carbon Utilization and Element Cycling Functions of Hydrothermarchaeota in Hydrothermal Sediment.</title>
        <authorList>
            <person name="Zhou Z."/>
            <person name="Liu Y."/>
            <person name="Xu W."/>
            <person name="Pan J."/>
            <person name="Luo Z.H."/>
            <person name="Li M."/>
        </authorList>
    </citation>
    <scope>NUCLEOTIDE SEQUENCE [LARGE SCALE GENOMIC DNA]</scope>
    <source>
        <strain evidence="2">SpSt-587</strain>
    </source>
</reference>